<evidence type="ECO:0000256" key="1">
    <source>
        <dbReference type="ARBA" id="ARBA00004886"/>
    </source>
</evidence>
<comment type="caution">
    <text evidence="4">The sequence shown here is derived from an EMBL/GenBank/DDBJ whole genome shotgun (WGS) entry which is preliminary data.</text>
</comment>
<evidence type="ECO:0000313" key="4">
    <source>
        <dbReference type="EMBL" id="PWV60642.1"/>
    </source>
</evidence>
<dbReference type="NCBIfam" id="NF002535">
    <property type="entry name" value="PRK02079.1"/>
    <property type="match status" value="1"/>
</dbReference>
<name>A0A317MUA4_9GAMM</name>
<dbReference type="Gene3D" id="1.10.10.1150">
    <property type="entry name" value="Coenzyme PQQ synthesis protein D (PqqD)"/>
    <property type="match status" value="1"/>
</dbReference>
<comment type="pathway">
    <text evidence="1">Cofactor biosynthesis; pyrroloquinoline quinone biosynthesis.</text>
</comment>
<dbReference type="UniPathway" id="UPA00539"/>
<comment type="subunit">
    <text evidence="2">Monomer. Interacts with PqqE.</text>
</comment>
<proteinExistence type="predicted"/>
<dbReference type="InterPro" id="IPR041881">
    <property type="entry name" value="PqqD_sf"/>
</dbReference>
<organism evidence="4 5">
    <name type="scientific">Plasticicumulans acidivorans</name>
    <dbReference type="NCBI Taxonomy" id="886464"/>
    <lineage>
        <taxon>Bacteria</taxon>
        <taxon>Pseudomonadati</taxon>
        <taxon>Pseudomonadota</taxon>
        <taxon>Gammaproteobacteria</taxon>
        <taxon>Candidatus Competibacteraceae</taxon>
        <taxon>Plasticicumulans</taxon>
    </lineage>
</organism>
<accession>A0A317MUA4</accession>
<dbReference type="NCBIfam" id="TIGR03859">
    <property type="entry name" value="PQQ_PqqD"/>
    <property type="match status" value="1"/>
</dbReference>
<reference evidence="4 5" key="1">
    <citation type="submission" date="2018-05" db="EMBL/GenBank/DDBJ databases">
        <title>Genomic Encyclopedia of Type Strains, Phase IV (KMG-IV): sequencing the most valuable type-strain genomes for metagenomic binning, comparative biology and taxonomic classification.</title>
        <authorList>
            <person name="Goeker M."/>
        </authorList>
    </citation>
    <scope>NUCLEOTIDE SEQUENCE [LARGE SCALE GENOMIC DNA]</scope>
    <source>
        <strain evidence="4 5">DSM 23606</strain>
    </source>
</reference>
<sequence>MSAVRIAPGYRLQWEPAQDCHVLLYPEGMVKLSASAAMILELCDGVRDADAIVAALLQRFPEADLTADVHEFLEVAHERGWLRTV</sequence>
<dbReference type="InterPro" id="IPR008792">
    <property type="entry name" value="PQQD"/>
</dbReference>
<keyword evidence="5" id="KW-1185">Reference proteome</keyword>
<keyword evidence="3" id="KW-0884">PQQ biosynthesis</keyword>
<dbReference type="GO" id="GO:0018189">
    <property type="term" value="P:pyrroloquinoline quinone biosynthetic process"/>
    <property type="evidence" value="ECO:0007669"/>
    <property type="project" value="UniProtKB-UniPathway"/>
</dbReference>
<dbReference type="AlphaFoldDB" id="A0A317MUA4"/>
<evidence type="ECO:0000313" key="5">
    <source>
        <dbReference type="Proteomes" id="UP000246569"/>
    </source>
</evidence>
<evidence type="ECO:0000256" key="2">
    <source>
        <dbReference type="ARBA" id="ARBA00011741"/>
    </source>
</evidence>
<evidence type="ECO:0000256" key="3">
    <source>
        <dbReference type="ARBA" id="ARBA00022905"/>
    </source>
</evidence>
<gene>
    <name evidence="4" type="ORF">C7443_107217</name>
</gene>
<protein>
    <submittedName>
        <fullName evidence="4">Pyrroloquinoline quinone biosynthesis protein D</fullName>
    </submittedName>
</protein>
<dbReference type="Proteomes" id="UP000246569">
    <property type="component" value="Unassembled WGS sequence"/>
</dbReference>
<dbReference type="InterPro" id="IPR022479">
    <property type="entry name" value="PqqD_bac"/>
</dbReference>
<dbReference type="RefSeq" id="WP_110019118.1">
    <property type="nucleotide sequence ID" value="NZ_QGTJ01000007.1"/>
</dbReference>
<dbReference type="OrthoDB" id="7356791at2"/>
<dbReference type="GO" id="GO:0048038">
    <property type="term" value="F:quinone binding"/>
    <property type="evidence" value="ECO:0007669"/>
    <property type="project" value="InterPro"/>
</dbReference>
<dbReference type="EMBL" id="QGTJ01000007">
    <property type="protein sequence ID" value="PWV60642.1"/>
    <property type="molecule type" value="Genomic_DNA"/>
</dbReference>
<dbReference type="Pfam" id="PF05402">
    <property type="entry name" value="PqqD"/>
    <property type="match status" value="1"/>
</dbReference>